<accession>A0A1X1FDA6</accession>
<evidence type="ECO:0000313" key="2">
    <source>
        <dbReference type="Proteomes" id="UP000193009"/>
    </source>
</evidence>
<name>A0A1X1FDA6_9LACO</name>
<reference evidence="1 2" key="1">
    <citation type="journal article" date="2017" name="Front. Microbiol.">
        <title>The Histidine Decarboxylase Gene Cluster of Lactobacillus parabuchneri Was Gained by Horizontal Gene Transfer and Is Mobile within the Species.</title>
        <authorList>
            <person name="Wuthrich D."/>
            <person name="Berthoud H."/>
            <person name="Wechsler D."/>
            <person name="Eugster E."/>
            <person name="Irmler S."/>
            <person name="Bruggmann R."/>
        </authorList>
    </citation>
    <scope>NUCLEOTIDE SEQUENCE [LARGE SCALE GENOMIC DNA]</scope>
    <source>
        <strain evidence="1 2">FAM23169</strain>
    </source>
</reference>
<dbReference type="EMBL" id="MSBD01000043">
    <property type="protein sequence ID" value="ORN27280.1"/>
    <property type="molecule type" value="Genomic_DNA"/>
</dbReference>
<proteinExistence type="predicted"/>
<dbReference type="AlphaFoldDB" id="A0A1X1FDA6"/>
<organism evidence="1 2">
    <name type="scientific">Lentilactobacillus parabuchneri</name>
    <dbReference type="NCBI Taxonomy" id="152331"/>
    <lineage>
        <taxon>Bacteria</taxon>
        <taxon>Bacillati</taxon>
        <taxon>Bacillota</taxon>
        <taxon>Bacilli</taxon>
        <taxon>Lactobacillales</taxon>
        <taxon>Lactobacillaceae</taxon>
        <taxon>Lentilactobacillus</taxon>
    </lineage>
</organism>
<evidence type="ECO:0000313" key="1">
    <source>
        <dbReference type="EMBL" id="ORN27280.1"/>
    </source>
</evidence>
<gene>
    <name evidence="1" type="ORF">FAM23169_01822</name>
</gene>
<sequence length="74" mass="8774">MVENKKEKYTYEEVKKAYDIVFDDAKQKDEKDKKLVKKVIDDLRGNDITEKRAIRILKNAISIIEDLSEQHVLH</sequence>
<comment type="caution">
    <text evidence="1">The sequence shown here is derived from an EMBL/GenBank/DDBJ whole genome shotgun (WGS) entry which is preliminary data.</text>
</comment>
<dbReference type="RefSeq" id="WP_084989246.1">
    <property type="nucleotide sequence ID" value="NZ_MSBD01000043.1"/>
</dbReference>
<keyword evidence="2" id="KW-1185">Reference proteome</keyword>
<protein>
    <submittedName>
        <fullName evidence="1">Uncharacterized protein</fullName>
    </submittedName>
</protein>
<dbReference type="Proteomes" id="UP000193009">
    <property type="component" value="Unassembled WGS sequence"/>
</dbReference>